<keyword evidence="3" id="KW-1185">Reference proteome</keyword>
<keyword evidence="1" id="KW-0812">Transmembrane</keyword>
<evidence type="ECO:0000313" key="3">
    <source>
        <dbReference type="Proteomes" id="UP001320876"/>
    </source>
</evidence>
<feature type="transmembrane region" description="Helical" evidence="1">
    <location>
        <begin position="308"/>
        <end position="326"/>
    </location>
</feature>
<feature type="transmembrane region" description="Helical" evidence="1">
    <location>
        <begin position="333"/>
        <end position="355"/>
    </location>
</feature>
<accession>A0ABT3GN03</accession>
<dbReference type="PROSITE" id="PS51257">
    <property type="entry name" value="PROKAR_LIPOPROTEIN"/>
    <property type="match status" value="1"/>
</dbReference>
<organism evidence="2 3">
    <name type="scientific">Luteolibacter arcticus</name>
    <dbReference type="NCBI Taxonomy" id="1581411"/>
    <lineage>
        <taxon>Bacteria</taxon>
        <taxon>Pseudomonadati</taxon>
        <taxon>Verrucomicrobiota</taxon>
        <taxon>Verrucomicrobiia</taxon>
        <taxon>Verrucomicrobiales</taxon>
        <taxon>Verrucomicrobiaceae</taxon>
        <taxon>Luteolibacter</taxon>
    </lineage>
</organism>
<keyword evidence="1" id="KW-1133">Transmembrane helix</keyword>
<proteinExistence type="predicted"/>
<feature type="transmembrane region" description="Helical" evidence="1">
    <location>
        <begin position="361"/>
        <end position="379"/>
    </location>
</feature>
<keyword evidence="1" id="KW-0472">Membrane</keyword>
<sequence length="394" mass="42584">MKSSNLLLSAVIVACTCLAWILLGTAISKRTFVSTAEMQREVAGVWGPALVQSHPDAFYFTPNAPAGRAAVLPSSTKVAVRLDSQPKRRGLLWHRTYEVDFSADYAFTNPTRIPQTLYLRFPLPADSAGLHGFVFQAGDETASATAAEDGIVTRAVVVPAGETVPLKVAYRTRGTDSWNYRFPDARRITGFDLRMRVNFADIDFPFGTGSPDERAQDDAGWNLAWVYPDVLSAPAIGMDMPKLLNAGPVAQRIVNFAPVSLLFFVTVLLIVAALKGIPLHPMHVFFVSAGFFSFHLLFAYLVDLMPPFASFGVATVVSLLLVAGYLRAVGGKLLFGVAVPAQVVYLALFSLSFFFDGLTGITLAVVSVLTLALLMILTARIDWREVFGGAGKAA</sequence>
<evidence type="ECO:0008006" key="4">
    <source>
        <dbReference type="Google" id="ProtNLM"/>
    </source>
</evidence>
<feature type="transmembrane region" description="Helical" evidence="1">
    <location>
        <begin position="253"/>
        <end position="272"/>
    </location>
</feature>
<evidence type="ECO:0000313" key="2">
    <source>
        <dbReference type="EMBL" id="MCW1924899.1"/>
    </source>
</evidence>
<dbReference type="Proteomes" id="UP001320876">
    <property type="component" value="Unassembled WGS sequence"/>
</dbReference>
<name>A0ABT3GN03_9BACT</name>
<dbReference type="InterPro" id="IPR010364">
    <property type="entry name" value="Uncharacterised_IM_CreD"/>
</dbReference>
<dbReference type="Pfam" id="PF06123">
    <property type="entry name" value="CreD"/>
    <property type="match status" value="1"/>
</dbReference>
<evidence type="ECO:0000256" key="1">
    <source>
        <dbReference type="SAM" id="Phobius"/>
    </source>
</evidence>
<reference evidence="2 3" key="1">
    <citation type="submission" date="2022-10" db="EMBL/GenBank/DDBJ databases">
        <title>Luteolibacter arcticus strain CCTCC AB 2014275, whole genome shotgun sequencing project.</title>
        <authorList>
            <person name="Zhao G."/>
            <person name="Shen L."/>
        </authorList>
    </citation>
    <scope>NUCLEOTIDE SEQUENCE [LARGE SCALE GENOMIC DNA]</scope>
    <source>
        <strain evidence="2 3">CCTCC AB 2014275</strain>
    </source>
</reference>
<protein>
    <recommendedName>
        <fullName evidence="4">Inner membrane protein</fullName>
    </recommendedName>
</protein>
<gene>
    <name evidence="2" type="ORF">OKA05_20215</name>
</gene>
<feature type="transmembrane region" description="Helical" evidence="1">
    <location>
        <begin position="284"/>
        <end position="302"/>
    </location>
</feature>
<dbReference type="EMBL" id="JAPDDT010000010">
    <property type="protein sequence ID" value="MCW1924899.1"/>
    <property type="molecule type" value="Genomic_DNA"/>
</dbReference>
<comment type="caution">
    <text evidence="2">The sequence shown here is derived from an EMBL/GenBank/DDBJ whole genome shotgun (WGS) entry which is preliminary data.</text>
</comment>